<gene>
    <name evidence="3" type="ORF">SAMN05421813_14514</name>
</gene>
<dbReference type="EMBL" id="FNHH01000045">
    <property type="protein sequence ID" value="SDN12929.1"/>
    <property type="molecule type" value="Genomic_DNA"/>
</dbReference>
<dbReference type="SUPFAM" id="SSF49344">
    <property type="entry name" value="CBD9-like"/>
    <property type="match status" value="1"/>
</dbReference>
<keyword evidence="4" id="KW-1185">Reference proteome</keyword>
<dbReference type="InterPro" id="IPR045670">
    <property type="entry name" value="DUF5916"/>
</dbReference>
<evidence type="ECO:0000259" key="2">
    <source>
        <dbReference type="Pfam" id="PF19313"/>
    </source>
</evidence>
<keyword evidence="1" id="KW-0812">Transmembrane</keyword>
<feature type="transmembrane region" description="Helical" evidence="1">
    <location>
        <begin position="12"/>
        <end position="30"/>
    </location>
</feature>
<protein>
    <submittedName>
        <fullName evidence="3">Carbohydrate family 9 binding domain-like</fullName>
    </submittedName>
</protein>
<reference evidence="4" key="1">
    <citation type="submission" date="2016-10" db="EMBL/GenBank/DDBJ databases">
        <authorList>
            <person name="Varghese N."/>
            <person name="Submissions S."/>
        </authorList>
    </citation>
    <scope>NUCLEOTIDE SEQUENCE [LARGE SCALE GENOMIC DNA]</scope>
    <source>
        <strain evidence="4">DSM 24536</strain>
    </source>
</reference>
<dbReference type="Gene3D" id="2.60.40.1190">
    <property type="match status" value="1"/>
</dbReference>
<organism evidence="3 4">
    <name type="scientific">Daejeonella rubra</name>
    <dbReference type="NCBI Taxonomy" id="990371"/>
    <lineage>
        <taxon>Bacteria</taxon>
        <taxon>Pseudomonadati</taxon>
        <taxon>Bacteroidota</taxon>
        <taxon>Sphingobacteriia</taxon>
        <taxon>Sphingobacteriales</taxon>
        <taxon>Sphingobacteriaceae</taxon>
        <taxon>Daejeonella</taxon>
    </lineage>
</organism>
<dbReference type="RefSeq" id="WP_221406375.1">
    <property type="nucleotide sequence ID" value="NZ_FNHH01000045.1"/>
</dbReference>
<name>A0A1G9YUU8_9SPHI</name>
<evidence type="ECO:0000313" key="3">
    <source>
        <dbReference type="EMBL" id="SDN12929.1"/>
    </source>
</evidence>
<proteinExistence type="predicted"/>
<dbReference type="Pfam" id="PF19313">
    <property type="entry name" value="DUF5916"/>
    <property type="match status" value="1"/>
</dbReference>
<sequence>MKRCSHDDHCLILKYLFLFVFLLFGFSVFAQKINNAYKLRISETNSAVTIDGLLEEAAWKDAEPARDFFMVGPMDTSFAKVLTEVRMSYDKDNLYISAICYQPNARTYAVESLRRDFAYTKNDNFLLILDPFDDQTNGFTFGVNAAGAQWDGLIFNSNGYDLSWDNKWYSEVKHYDDRWVFEAAIPFKSIRFKKGIKTWGINFSRLDIKVPEKSAWAKIPRQFNVASLAYTGNLIWDNPPPDAGTNVSVIPYVLGGLTKDYQNNTSTKFKKEIGADAKIGITSSLNLDLTINPDFSQIEVDRQVTNLDRFELFFPERRQFFLENADLFANFGYSTIRPFFSRRIGLGVPIEFGARLSGSLDKNWRIGAMDMQTKSMEETGLPAQNFAVLALQRRVFSRSNIRFMFVNKQSINYSPLDNPGKPVYNLYNRNIGLEYNLASSNNRWVGKSMFLKSFSPQKNSDDLVHAANLQYTTKKWILSWQHESVGENYTAEVGYVPRTDYFKINPKLNYLFFPKGGKILNHGPVFSSTYFFNRSFRRTDNETMLGYKFTQRSQSTLELWASDNYIRLQRPFDPVNTGKGSLGTGTVHVWKAGGFNYVSKPQKMYTYSFSGQYGGYFADGNRLNLAGDLGYRFQPYVNIAMSTSYNHIVLPQPWGVTNFWLVGPRTDFTFSNKLFLTTFVQYNNQQKNINLNTRFQWRYKPASDLFLVFTDNYYPSPFAVRNRALVLKFTYWWN</sequence>
<feature type="domain" description="DUF5916" evidence="2">
    <location>
        <begin position="247"/>
        <end position="346"/>
    </location>
</feature>
<evidence type="ECO:0000256" key="1">
    <source>
        <dbReference type="SAM" id="Phobius"/>
    </source>
</evidence>
<dbReference type="AlphaFoldDB" id="A0A1G9YUU8"/>
<dbReference type="CDD" id="cd09618">
    <property type="entry name" value="CBM9_like_2"/>
    <property type="match status" value="1"/>
</dbReference>
<keyword evidence="1" id="KW-1133">Transmembrane helix</keyword>
<accession>A0A1G9YUU8</accession>
<evidence type="ECO:0000313" key="4">
    <source>
        <dbReference type="Proteomes" id="UP000199226"/>
    </source>
</evidence>
<keyword evidence="1" id="KW-0472">Membrane</keyword>
<dbReference type="STRING" id="990371.SAMN05421813_14514"/>
<dbReference type="Proteomes" id="UP000199226">
    <property type="component" value="Unassembled WGS sequence"/>
</dbReference>